<evidence type="ECO:0000259" key="1">
    <source>
        <dbReference type="PROSITE" id="PS51340"/>
    </source>
</evidence>
<sequence>TERKLLFLSFVAECFVEKPVTVDPDRLQGLLPVSAPSEKSNGVSSIKVFHREEPVEQRESDSHREAYTLTNIYIYPVKSCGAYEVHNWPVGPQGLLYDRGWMVVNGNGVCLNQKREPRLCLIRPRVHLPSNKFPLRPPECNPLCSRVETVDCGGEAASWLSDFLGQPCRLIRQSPDFTREMKKRPCDGMKGLFNGFTPDSYWRGGCEDEELLDSQNVIRRFRANLVITGGEPFEEDNWSHLIIGSTRFVVSQCGRCQMVGIDQDTGAKSKEPLMSLSALRGGKVTFGVYLSHETPDGSATANVLSVGSVIQPEPHRH</sequence>
<reference evidence="2" key="1">
    <citation type="submission" date="2025-08" db="UniProtKB">
        <authorList>
            <consortium name="Ensembl"/>
        </authorList>
    </citation>
    <scope>IDENTIFICATION</scope>
</reference>
<evidence type="ECO:0000313" key="3">
    <source>
        <dbReference type="Proteomes" id="UP000261560"/>
    </source>
</evidence>
<feature type="domain" description="MOSC" evidence="1">
    <location>
        <begin position="201"/>
        <end position="313"/>
    </location>
</feature>
<dbReference type="SUPFAM" id="SSF141673">
    <property type="entry name" value="MOSC N-terminal domain-like"/>
    <property type="match status" value="1"/>
</dbReference>
<dbReference type="AlphaFoldDB" id="A0A3B3C9P5"/>
<dbReference type="GO" id="GO:0030151">
    <property type="term" value="F:molybdenum ion binding"/>
    <property type="evidence" value="ECO:0007669"/>
    <property type="project" value="InterPro"/>
</dbReference>
<reference evidence="2" key="2">
    <citation type="submission" date="2025-09" db="UniProtKB">
        <authorList>
            <consortium name="Ensembl"/>
        </authorList>
    </citation>
    <scope>IDENTIFICATION</scope>
</reference>
<dbReference type="InterPro" id="IPR005302">
    <property type="entry name" value="MoCF_Sase_C"/>
</dbReference>
<dbReference type="Pfam" id="PF03476">
    <property type="entry name" value="MOSC_N"/>
    <property type="match status" value="1"/>
</dbReference>
<keyword evidence="3" id="KW-1185">Reference proteome</keyword>
<dbReference type="Ensembl" id="ENSOMET00000021806.1">
    <property type="protein sequence ID" value="ENSOMEP00000014018.1"/>
    <property type="gene ID" value="ENSOMEG00000015500.1"/>
</dbReference>
<dbReference type="PaxDb" id="30732-ENSOMEP00000014018"/>
<dbReference type="PANTHER" id="PTHR14237:SF19">
    <property type="entry name" value="MITOCHONDRIAL AMIDOXIME REDUCING COMPONENT 1"/>
    <property type="match status" value="1"/>
</dbReference>
<dbReference type="Proteomes" id="UP000261560">
    <property type="component" value="Unplaced"/>
</dbReference>
<evidence type="ECO:0000313" key="2">
    <source>
        <dbReference type="Ensembl" id="ENSOMEP00000014018.1"/>
    </source>
</evidence>
<dbReference type="Pfam" id="PF03473">
    <property type="entry name" value="MOSC"/>
    <property type="match status" value="1"/>
</dbReference>
<dbReference type="PROSITE" id="PS51340">
    <property type="entry name" value="MOSC"/>
    <property type="match status" value="1"/>
</dbReference>
<name>A0A3B3C9P5_ORYME</name>
<dbReference type="STRING" id="30732.ENSOMEP00000014018"/>
<accession>A0A3B3C9P5</accession>
<protein>
    <recommendedName>
        <fullName evidence="1">MOSC domain-containing protein</fullName>
    </recommendedName>
</protein>
<organism evidence="2 3">
    <name type="scientific">Oryzias melastigma</name>
    <name type="common">Marine medaka</name>
    <dbReference type="NCBI Taxonomy" id="30732"/>
    <lineage>
        <taxon>Eukaryota</taxon>
        <taxon>Metazoa</taxon>
        <taxon>Chordata</taxon>
        <taxon>Craniata</taxon>
        <taxon>Vertebrata</taxon>
        <taxon>Euteleostomi</taxon>
        <taxon>Actinopterygii</taxon>
        <taxon>Neopterygii</taxon>
        <taxon>Teleostei</taxon>
        <taxon>Neoteleostei</taxon>
        <taxon>Acanthomorphata</taxon>
        <taxon>Ovalentaria</taxon>
        <taxon>Atherinomorphae</taxon>
        <taxon>Beloniformes</taxon>
        <taxon>Adrianichthyidae</taxon>
        <taxon>Oryziinae</taxon>
        <taxon>Oryzias</taxon>
    </lineage>
</organism>
<dbReference type="PANTHER" id="PTHR14237">
    <property type="entry name" value="MOLYBDOPTERIN COFACTOR SULFURASE MOSC"/>
    <property type="match status" value="1"/>
</dbReference>
<dbReference type="GO" id="GO:0030170">
    <property type="term" value="F:pyridoxal phosphate binding"/>
    <property type="evidence" value="ECO:0007669"/>
    <property type="project" value="InterPro"/>
</dbReference>
<dbReference type="GeneTree" id="ENSGT00940000165578"/>
<dbReference type="GO" id="GO:0003824">
    <property type="term" value="F:catalytic activity"/>
    <property type="evidence" value="ECO:0007669"/>
    <property type="project" value="InterPro"/>
</dbReference>
<dbReference type="InterPro" id="IPR005303">
    <property type="entry name" value="MOCOS_middle"/>
</dbReference>
<dbReference type="OMA" id="FEITEAQ"/>
<proteinExistence type="predicted"/>